<name>A0A9E8MYV9_9FLAO</name>
<evidence type="ECO:0000313" key="2">
    <source>
        <dbReference type="EMBL" id="WAC03429.1"/>
    </source>
</evidence>
<dbReference type="AlphaFoldDB" id="A0A9E8MYV9"/>
<proteinExistence type="predicted"/>
<accession>A0A9E8MYV9</accession>
<organism evidence="2 3">
    <name type="scientific">Lacinutrix neustonica</name>
    <dbReference type="NCBI Taxonomy" id="2980107"/>
    <lineage>
        <taxon>Bacteria</taxon>
        <taxon>Pseudomonadati</taxon>
        <taxon>Bacteroidota</taxon>
        <taxon>Flavobacteriia</taxon>
        <taxon>Flavobacteriales</taxon>
        <taxon>Flavobacteriaceae</taxon>
        <taxon>Lacinutrix</taxon>
    </lineage>
</organism>
<evidence type="ECO:0000256" key="1">
    <source>
        <dbReference type="SAM" id="SignalP"/>
    </source>
</evidence>
<dbReference type="KEGG" id="lnu:N7U66_07945"/>
<keyword evidence="1" id="KW-0732">Signal</keyword>
<dbReference type="RefSeq" id="WP_267678012.1">
    <property type="nucleotide sequence ID" value="NZ_CP113088.1"/>
</dbReference>
<dbReference type="Proteomes" id="UP001164705">
    <property type="component" value="Chromosome"/>
</dbReference>
<keyword evidence="3" id="KW-1185">Reference proteome</keyword>
<sequence length="138" mass="16335">MKYSLILLFFLCSLFTAAQDFETPLEVTRYKLLPKELNIQKDITVDKINLKVYHVREGSIISDYRFFKPKKNEILFFYGTDTKNKTSEMFFKFGDKLKHVYKKKNFNQLIKIIEILEYNVFSKEAFSGSKAYAALERA</sequence>
<dbReference type="EMBL" id="CP113088">
    <property type="protein sequence ID" value="WAC03429.1"/>
    <property type="molecule type" value="Genomic_DNA"/>
</dbReference>
<reference evidence="2" key="1">
    <citation type="submission" date="2022-11" db="EMBL/GenBank/DDBJ databases">
        <title>Lacinutrix neustonica HL-RS19T sp. nov., isolated from the surface microlayer sample of brackish Lake Shihwa.</title>
        <authorList>
            <person name="Choi J.Y."/>
            <person name="Hwang C.Y."/>
        </authorList>
    </citation>
    <scope>NUCLEOTIDE SEQUENCE</scope>
    <source>
        <strain evidence="2">HL-RS19</strain>
    </source>
</reference>
<protein>
    <submittedName>
        <fullName evidence="2">Uncharacterized protein</fullName>
    </submittedName>
</protein>
<gene>
    <name evidence="2" type="ORF">N7U66_07945</name>
</gene>
<evidence type="ECO:0000313" key="3">
    <source>
        <dbReference type="Proteomes" id="UP001164705"/>
    </source>
</evidence>
<feature type="signal peptide" evidence="1">
    <location>
        <begin position="1"/>
        <end position="18"/>
    </location>
</feature>
<feature type="chain" id="PRO_5039196257" evidence="1">
    <location>
        <begin position="19"/>
        <end position="138"/>
    </location>
</feature>